<reference evidence="1" key="1">
    <citation type="submission" date="2020-05" db="EMBL/GenBank/DDBJ databases">
        <title>Large-scale comparative analyses of tick genomes elucidate their genetic diversity and vector capacities.</title>
        <authorList>
            <person name="Jia N."/>
            <person name="Wang J."/>
            <person name="Shi W."/>
            <person name="Du L."/>
            <person name="Sun Y."/>
            <person name="Zhan W."/>
            <person name="Jiang J."/>
            <person name="Wang Q."/>
            <person name="Zhang B."/>
            <person name="Ji P."/>
            <person name="Sakyi L.B."/>
            <person name="Cui X."/>
            <person name="Yuan T."/>
            <person name="Jiang B."/>
            <person name="Yang W."/>
            <person name="Lam T.T.-Y."/>
            <person name="Chang Q."/>
            <person name="Ding S."/>
            <person name="Wang X."/>
            <person name="Zhu J."/>
            <person name="Ruan X."/>
            <person name="Zhao L."/>
            <person name="Wei J."/>
            <person name="Que T."/>
            <person name="Du C."/>
            <person name="Cheng J."/>
            <person name="Dai P."/>
            <person name="Han X."/>
            <person name="Huang E."/>
            <person name="Gao Y."/>
            <person name="Liu J."/>
            <person name="Shao H."/>
            <person name="Ye R."/>
            <person name="Li L."/>
            <person name="Wei W."/>
            <person name="Wang X."/>
            <person name="Wang C."/>
            <person name="Yang T."/>
            <person name="Huo Q."/>
            <person name="Li W."/>
            <person name="Guo W."/>
            <person name="Chen H."/>
            <person name="Zhou L."/>
            <person name="Ni X."/>
            <person name="Tian J."/>
            <person name="Zhou Y."/>
            <person name="Sheng Y."/>
            <person name="Liu T."/>
            <person name="Pan Y."/>
            <person name="Xia L."/>
            <person name="Li J."/>
            <person name="Zhao F."/>
            <person name="Cao W."/>
        </authorList>
    </citation>
    <scope>NUCLEOTIDE SEQUENCE</scope>
    <source>
        <strain evidence="1">Hyas-2018</strain>
    </source>
</reference>
<dbReference type="Proteomes" id="UP000821845">
    <property type="component" value="Chromosome 3"/>
</dbReference>
<gene>
    <name evidence="1" type="ORF">HPB50_004803</name>
</gene>
<accession>A0ACB7SMS5</accession>
<sequence>MLSRVDDVMDVAIGITRRGLPPSPTRSAQWHWFRASGSHGLSKNRAWVPGHRASVKQHFHQPPPLSTAQQQCWGLPWRSMFPAKKLRLRRLLAWAAGLSFCTVLLIGLREQQQVPGLPDAASRDVNAIGGQRTGDQQPLPGQGPPPAARINAARGQAEGLTTDTFSDKSLHSPLCPFPFSPRCQASHGQAGSPERPWYMRGGRRRPLPGDTGSLWPHEDSGDRIEQQLMFVPEDYKRNSTRIKKILLMRGLGGWGDLPRGRAVFLRDKCPVDTCEIVTSQEEAPNADAVLFKDRFVAPKYRRPWHQVWILYLLECPYHTQSFVNFKNIFNWTATYRHDSDIVAPYEKFVQYDDAVTTPRAPASTPRNKTKKVAWFVSNCAARNQRLQFARKLAAYIDVDIYGTCGSLKCPRAQAGHCFELLDRDYKFYLAFENSNCKDYITEKFFVNGLGRDVVPIVMGARPSDYVRASPARSFIHVEDFPSVKALAEYLHLLDRNETLYNEYLRWKGSGEFINTYFWCRLCAMLHAPPLPKVYPDIGAWWAGPGTCRSDRWRDFKPKQDPVAYVLT</sequence>
<comment type="caution">
    <text evidence="1">The sequence shown here is derived from an EMBL/GenBank/DDBJ whole genome shotgun (WGS) entry which is preliminary data.</text>
</comment>
<keyword evidence="2" id="KW-1185">Reference proteome</keyword>
<dbReference type="EMBL" id="CM023483">
    <property type="protein sequence ID" value="KAH6935234.1"/>
    <property type="molecule type" value="Genomic_DNA"/>
</dbReference>
<evidence type="ECO:0000313" key="2">
    <source>
        <dbReference type="Proteomes" id="UP000821845"/>
    </source>
</evidence>
<organism evidence="1 2">
    <name type="scientific">Hyalomma asiaticum</name>
    <name type="common">Tick</name>
    <dbReference type="NCBI Taxonomy" id="266040"/>
    <lineage>
        <taxon>Eukaryota</taxon>
        <taxon>Metazoa</taxon>
        <taxon>Ecdysozoa</taxon>
        <taxon>Arthropoda</taxon>
        <taxon>Chelicerata</taxon>
        <taxon>Arachnida</taxon>
        <taxon>Acari</taxon>
        <taxon>Parasitiformes</taxon>
        <taxon>Ixodida</taxon>
        <taxon>Ixodoidea</taxon>
        <taxon>Ixodidae</taxon>
        <taxon>Hyalomminae</taxon>
        <taxon>Hyalomma</taxon>
    </lineage>
</organism>
<name>A0ACB7SMS5_HYAAI</name>
<evidence type="ECO:0000313" key="1">
    <source>
        <dbReference type="EMBL" id="KAH6935234.1"/>
    </source>
</evidence>
<protein>
    <submittedName>
        <fullName evidence="1">Uncharacterized protein</fullName>
    </submittedName>
</protein>
<proteinExistence type="predicted"/>